<dbReference type="Gene3D" id="1.20.1720.10">
    <property type="entry name" value="Multidrug resistance protein D"/>
    <property type="match status" value="1"/>
</dbReference>
<protein>
    <submittedName>
        <fullName evidence="9">MFS transporter</fullName>
    </submittedName>
</protein>
<dbReference type="RefSeq" id="WP_189328576.1">
    <property type="nucleotide sequence ID" value="NZ_AP023356.1"/>
</dbReference>
<feature type="transmembrane region" description="Helical" evidence="7">
    <location>
        <begin position="454"/>
        <end position="473"/>
    </location>
</feature>
<gene>
    <name evidence="9" type="ORF">Aiant_34410</name>
</gene>
<evidence type="ECO:0000256" key="1">
    <source>
        <dbReference type="ARBA" id="ARBA00004651"/>
    </source>
</evidence>
<keyword evidence="6 7" id="KW-0472">Membrane</keyword>
<dbReference type="Pfam" id="PF07690">
    <property type="entry name" value="MFS_1"/>
    <property type="match status" value="1"/>
</dbReference>
<accession>A0ABN6CEI5</accession>
<dbReference type="InterPro" id="IPR005829">
    <property type="entry name" value="Sugar_transporter_CS"/>
</dbReference>
<dbReference type="Proteomes" id="UP000676967">
    <property type="component" value="Chromosome"/>
</dbReference>
<keyword evidence="10" id="KW-1185">Reference proteome</keyword>
<evidence type="ECO:0000259" key="8">
    <source>
        <dbReference type="PROSITE" id="PS50850"/>
    </source>
</evidence>
<dbReference type="Gene3D" id="1.20.1250.20">
    <property type="entry name" value="MFS general substrate transporter like domains"/>
    <property type="match status" value="1"/>
</dbReference>
<keyword evidence="5 7" id="KW-1133">Transmembrane helix</keyword>
<dbReference type="PANTHER" id="PTHR42718:SF46">
    <property type="entry name" value="BLR6921 PROTEIN"/>
    <property type="match status" value="1"/>
</dbReference>
<reference evidence="9 10" key="1">
    <citation type="submission" date="2020-08" db="EMBL/GenBank/DDBJ databases">
        <title>Whole genome shotgun sequence of Actinoplanes ianthinogenes NBRC 13996.</title>
        <authorList>
            <person name="Komaki H."/>
            <person name="Tamura T."/>
        </authorList>
    </citation>
    <scope>NUCLEOTIDE SEQUENCE [LARGE SCALE GENOMIC DNA]</scope>
    <source>
        <strain evidence="9 10">NBRC 13996</strain>
    </source>
</reference>
<dbReference type="InterPro" id="IPR011701">
    <property type="entry name" value="MFS"/>
</dbReference>
<evidence type="ECO:0000256" key="5">
    <source>
        <dbReference type="ARBA" id="ARBA00022989"/>
    </source>
</evidence>
<sequence length="490" mass="50507">MTITESQTQSAGGAPEARAAAEQRWTPRLWGVLAVLCAVLFLDGLDVSMVGVALPSIGAELGLSTTSLQWIVNGYVLGYGGLLLLGGRTADLLGRRRVFLVALGVFTVASLIGGLVDDGGLLIATRFVKGLAAAFTAPTAMSILTTTFAEGPARNRALSIFTVFGASGYSSGLILGGLLTSLGWRWTFLVPVPLALGALIAGIYLIPRDKPAAEGGHDLIGAVTLVGGMLLAVYAVVTAPQRGLDAVTITAAVLAVLLLIGFVVAESRVKHPLVRLSIFRVGSIVRANASMVALMGSYVSFQFMMTLYLQDVLHWPPLRMALALLPAGLLVAFSSPFMGRLIDRHGTAPLIVAAMTSLSAGYVWFLATAGTRPDYLVTVLPTMLLLGGGFAFGFSSIMAQATDGIDDSEQGLASGLVQSSGQVGTALVLAVVTALVASATTAASADFAPFRPGVNLVTGVALAGLLLNVAAMVSARSRGRHRLAAEATAS</sequence>
<dbReference type="EMBL" id="AP023356">
    <property type="protein sequence ID" value="BCJ42784.1"/>
    <property type="molecule type" value="Genomic_DNA"/>
</dbReference>
<feature type="transmembrane region" description="Helical" evidence="7">
    <location>
        <begin position="350"/>
        <end position="369"/>
    </location>
</feature>
<feature type="transmembrane region" description="Helical" evidence="7">
    <location>
        <begin position="29"/>
        <end position="55"/>
    </location>
</feature>
<feature type="transmembrane region" description="Helical" evidence="7">
    <location>
        <begin position="243"/>
        <end position="265"/>
    </location>
</feature>
<dbReference type="SUPFAM" id="SSF103473">
    <property type="entry name" value="MFS general substrate transporter"/>
    <property type="match status" value="1"/>
</dbReference>
<evidence type="ECO:0000313" key="10">
    <source>
        <dbReference type="Proteomes" id="UP000676967"/>
    </source>
</evidence>
<feature type="transmembrane region" description="Helical" evidence="7">
    <location>
        <begin position="375"/>
        <end position="394"/>
    </location>
</feature>
<evidence type="ECO:0000313" key="9">
    <source>
        <dbReference type="EMBL" id="BCJ42784.1"/>
    </source>
</evidence>
<evidence type="ECO:0000256" key="7">
    <source>
        <dbReference type="SAM" id="Phobius"/>
    </source>
</evidence>
<organism evidence="9 10">
    <name type="scientific">Actinoplanes ianthinogenes</name>
    <dbReference type="NCBI Taxonomy" id="122358"/>
    <lineage>
        <taxon>Bacteria</taxon>
        <taxon>Bacillati</taxon>
        <taxon>Actinomycetota</taxon>
        <taxon>Actinomycetes</taxon>
        <taxon>Micromonosporales</taxon>
        <taxon>Micromonosporaceae</taxon>
        <taxon>Actinoplanes</taxon>
    </lineage>
</organism>
<dbReference type="PROSITE" id="PS00216">
    <property type="entry name" value="SUGAR_TRANSPORT_1"/>
    <property type="match status" value="1"/>
</dbReference>
<feature type="transmembrane region" description="Helical" evidence="7">
    <location>
        <begin position="128"/>
        <end position="148"/>
    </location>
</feature>
<keyword evidence="4 7" id="KW-0812">Transmembrane</keyword>
<feature type="transmembrane region" description="Helical" evidence="7">
    <location>
        <begin position="318"/>
        <end position="338"/>
    </location>
</feature>
<dbReference type="PROSITE" id="PS50850">
    <property type="entry name" value="MFS"/>
    <property type="match status" value="1"/>
</dbReference>
<dbReference type="InterPro" id="IPR036259">
    <property type="entry name" value="MFS_trans_sf"/>
</dbReference>
<feature type="transmembrane region" description="Helical" evidence="7">
    <location>
        <begin position="67"/>
        <end position="86"/>
    </location>
</feature>
<evidence type="ECO:0000256" key="2">
    <source>
        <dbReference type="ARBA" id="ARBA00022448"/>
    </source>
</evidence>
<dbReference type="CDD" id="cd17321">
    <property type="entry name" value="MFS_MMR_MDR_like"/>
    <property type="match status" value="1"/>
</dbReference>
<dbReference type="InterPro" id="IPR020846">
    <property type="entry name" value="MFS_dom"/>
</dbReference>
<evidence type="ECO:0000256" key="6">
    <source>
        <dbReference type="ARBA" id="ARBA00023136"/>
    </source>
</evidence>
<feature type="transmembrane region" description="Helical" evidence="7">
    <location>
        <begin position="219"/>
        <end position="237"/>
    </location>
</feature>
<evidence type="ECO:0000256" key="3">
    <source>
        <dbReference type="ARBA" id="ARBA00022475"/>
    </source>
</evidence>
<evidence type="ECO:0000256" key="4">
    <source>
        <dbReference type="ARBA" id="ARBA00022692"/>
    </source>
</evidence>
<feature type="domain" description="Major facilitator superfamily (MFS) profile" evidence="8">
    <location>
        <begin position="32"/>
        <end position="476"/>
    </location>
</feature>
<feature type="transmembrane region" description="Helical" evidence="7">
    <location>
        <begin position="426"/>
        <end position="448"/>
    </location>
</feature>
<name>A0ABN6CEI5_9ACTN</name>
<feature type="transmembrane region" description="Helical" evidence="7">
    <location>
        <begin position="160"/>
        <end position="180"/>
    </location>
</feature>
<proteinExistence type="predicted"/>
<keyword evidence="2" id="KW-0813">Transport</keyword>
<feature type="transmembrane region" description="Helical" evidence="7">
    <location>
        <begin position="277"/>
        <end position="298"/>
    </location>
</feature>
<feature type="transmembrane region" description="Helical" evidence="7">
    <location>
        <begin position="186"/>
        <end position="207"/>
    </location>
</feature>
<comment type="subcellular location">
    <subcellularLocation>
        <location evidence="1">Cell membrane</location>
        <topology evidence="1">Multi-pass membrane protein</topology>
    </subcellularLocation>
</comment>
<dbReference type="PANTHER" id="PTHR42718">
    <property type="entry name" value="MAJOR FACILITATOR SUPERFAMILY MULTIDRUG TRANSPORTER MFSC"/>
    <property type="match status" value="1"/>
</dbReference>
<keyword evidence="3" id="KW-1003">Cell membrane</keyword>
<feature type="transmembrane region" description="Helical" evidence="7">
    <location>
        <begin position="98"/>
        <end position="116"/>
    </location>
</feature>